<dbReference type="EMBL" id="HG792016">
    <property type="protein sequence ID" value="CDM31710.1"/>
    <property type="molecule type" value="Genomic_DNA"/>
</dbReference>
<accession>W6Q5W2</accession>
<sequence length="169" mass="19037">MTPKVYRKRHDKVLNAIIEGDVLLLSLLTKRGSQREAGEEEMLDDSLFSYGIAVDYAFCYPCLASLHNYLYVAQKLLLSTCRARSNLPSETESPISVATAVRPLSQLLQHTYPERVFWAIAWSNAIRDLLCTARLRQTHGQPCLVMLSNAQTEASISICNLQHDLIINN</sequence>
<protein>
    <submittedName>
        <fullName evidence="1">Genomic scaffold, ProqFM164S02</fullName>
    </submittedName>
</protein>
<gene>
    <name evidence="1" type="ORF">PROQFM164_S02g001861</name>
</gene>
<name>W6Q5W2_PENRF</name>
<dbReference type="Proteomes" id="UP000030686">
    <property type="component" value="Unassembled WGS sequence"/>
</dbReference>
<organism evidence="1 2">
    <name type="scientific">Penicillium roqueforti (strain FM164)</name>
    <dbReference type="NCBI Taxonomy" id="1365484"/>
    <lineage>
        <taxon>Eukaryota</taxon>
        <taxon>Fungi</taxon>
        <taxon>Dikarya</taxon>
        <taxon>Ascomycota</taxon>
        <taxon>Pezizomycotina</taxon>
        <taxon>Eurotiomycetes</taxon>
        <taxon>Eurotiomycetidae</taxon>
        <taxon>Eurotiales</taxon>
        <taxon>Aspergillaceae</taxon>
        <taxon>Penicillium</taxon>
    </lineage>
</organism>
<proteinExistence type="predicted"/>
<keyword evidence="2" id="KW-1185">Reference proteome</keyword>
<evidence type="ECO:0000313" key="2">
    <source>
        <dbReference type="Proteomes" id="UP000030686"/>
    </source>
</evidence>
<reference evidence="1" key="1">
    <citation type="journal article" date="2014" name="Nat. Commun.">
        <title>Multiple recent horizontal transfers of a large genomic region in cheese making fungi.</title>
        <authorList>
            <person name="Cheeseman K."/>
            <person name="Ropars J."/>
            <person name="Renault P."/>
            <person name="Dupont J."/>
            <person name="Gouzy J."/>
            <person name="Branca A."/>
            <person name="Abraham A.L."/>
            <person name="Ceppi M."/>
            <person name="Conseiller E."/>
            <person name="Debuchy R."/>
            <person name="Malagnac F."/>
            <person name="Goarin A."/>
            <person name="Silar P."/>
            <person name="Lacoste S."/>
            <person name="Sallet E."/>
            <person name="Bensimon A."/>
            <person name="Giraud T."/>
            <person name="Brygoo Y."/>
        </authorList>
    </citation>
    <scope>NUCLEOTIDE SEQUENCE [LARGE SCALE GENOMIC DNA]</scope>
    <source>
        <strain evidence="1">FM164</strain>
    </source>
</reference>
<dbReference type="AlphaFoldDB" id="W6Q5W2"/>
<evidence type="ECO:0000313" key="1">
    <source>
        <dbReference type="EMBL" id="CDM31710.1"/>
    </source>
</evidence>